<keyword evidence="1" id="KW-1133">Transmembrane helix</keyword>
<name>A0ABS4XZM7_9ACTN</name>
<proteinExistence type="predicted"/>
<dbReference type="GeneID" id="91567504"/>
<feature type="transmembrane region" description="Helical" evidence="1">
    <location>
        <begin position="20"/>
        <end position="39"/>
    </location>
</feature>
<keyword evidence="3" id="KW-1185">Reference proteome</keyword>
<keyword evidence="1" id="KW-0472">Membrane</keyword>
<feature type="transmembrane region" description="Helical" evidence="1">
    <location>
        <begin position="192"/>
        <end position="209"/>
    </location>
</feature>
<feature type="transmembrane region" description="Helical" evidence="1">
    <location>
        <begin position="159"/>
        <end position="180"/>
    </location>
</feature>
<evidence type="ECO:0000313" key="3">
    <source>
        <dbReference type="Proteomes" id="UP001519291"/>
    </source>
</evidence>
<dbReference type="Proteomes" id="UP001519291">
    <property type="component" value="Unassembled WGS sequence"/>
</dbReference>
<feature type="transmembrane region" description="Helical" evidence="1">
    <location>
        <begin position="229"/>
        <end position="255"/>
    </location>
</feature>
<reference evidence="2 3" key="1">
    <citation type="submission" date="2021-03" db="EMBL/GenBank/DDBJ databases">
        <title>Sequencing the genomes of 1000 actinobacteria strains.</title>
        <authorList>
            <person name="Klenk H.-P."/>
        </authorList>
    </citation>
    <scope>NUCLEOTIDE SEQUENCE [LARGE SCALE GENOMIC DNA]</scope>
    <source>
        <strain evidence="2 3">DSM 41480</strain>
    </source>
</reference>
<accession>A0ABS4XZM7</accession>
<gene>
    <name evidence="2" type="ORF">JO379_000627</name>
</gene>
<dbReference type="EMBL" id="JAGIOH010000001">
    <property type="protein sequence ID" value="MBP2401158.1"/>
    <property type="molecule type" value="Genomic_DNA"/>
</dbReference>
<organism evidence="2 3">
    <name type="scientific">Streptomyces syringium</name>
    <dbReference type="NCBI Taxonomy" id="76729"/>
    <lineage>
        <taxon>Bacteria</taxon>
        <taxon>Bacillati</taxon>
        <taxon>Actinomycetota</taxon>
        <taxon>Actinomycetes</taxon>
        <taxon>Kitasatosporales</taxon>
        <taxon>Streptomycetaceae</taxon>
        <taxon>Streptomyces</taxon>
    </lineage>
</organism>
<sequence length="312" mass="31937">MARTDVVPDTETSVAPSRGVPLALAGAAVGVLLAVLWSARLVDGLGVDAADGILGRDALKDDIPSSGAGVLFAFVAGLAGTFTACNVAAFGAIAPMAGSGGGRGGRLAGALRPLAWLTAGAVGVAALYGAVAAAIGPGIPQLSQDTIGNGMPVRALQALIVYVLLGAVLVWLGLAAFGFAPDPLGRLEDRQHHLRVLLIGALIGGFVIGRPYPLFRKAFAYAADTHNAAYGALLFALIALGNVAVMAVLFVVLALAGGGRVPRWLNAKPGRAARVTGTALVLFGTFTFVYWGIRLPARFDYGWFPTMPWNAR</sequence>
<feature type="transmembrane region" description="Helical" evidence="1">
    <location>
        <begin position="70"/>
        <end position="93"/>
    </location>
</feature>
<protein>
    <submittedName>
        <fullName evidence="2">MFS family permease</fullName>
    </submittedName>
</protein>
<comment type="caution">
    <text evidence="2">The sequence shown here is derived from an EMBL/GenBank/DDBJ whole genome shotgun (WGS) entry which is preliminary data.</text>
</comment>
<evidence type="ECO:0000313" key="2">
    <source>
        <dbReference type="EMBL" id="MBP2401158.1"/>
    </source>
</evidence>
<feature type="transmembrane region" description="Helical" evidence="1">
    <location>
        <begin position="114"/>
        <end position="139"/>
    </location>
</feature>
<feature type="transmembrane region" description="Helical" evidence="1">
    <location>
        <begin position="275"/>
        <end position="293"/>
    </location>
</feature>
<evidence type="ECO:0000256" key="1">
    <source>
        <dbReference type="SAM" id="Phobius"/>
    </source>
</evidence>
<dbReference type="RefSeq" id="WP_209513670.1">
    <property type="nucleotide sequence ID" value="NZ_JAGIOH010000001.1"/>
</dbReference>
<keyword evidence="1" id="KW-0812">Transmembrane</keyword>